<accession>A0A1R2CGJ7</accession>
<name>A0A1R2CGJ7_9CILI</name>
<feature type="region of interest" description="Disordered" evidence="1">
    <location>
        <begin position="1"/>
        <end position="22"/>
    </location>
</feature>
<reference evidence="2 3" key="1">
    <citation type="submission" date="2016-11" db="EMBL/GenBank/DDBJ databases">
        <title>The macronuclear genome of Stentor coeruleus: a giant cell with tiny introns.</title>
        <authorList>
            <person name="Slabodnick M."/>
            <person name="Ruby J.G."/>
            <person name="Reiff S.B."/>
            <person name="Swart E.C."/>
            <person name="Gosai S."/>
            <person name="Prabakaran S."/>
            <person name="Witkowska E."/>
            <person name="Larue G.E."/>
            <person name="Fisher S."/>
            <person name="Freeman R.M."/>
            <person name="Gunawardena J."/>
            <person name="Chu W."/>
            <person name="Stover N.A."/>
            <person name="Gregory B.D."/>
            <person name="Nowacki M."/>
            <person name="Derisi J."/>
            <person name="Roy S.W."/>
            <person name="Marshall W.F."/>
            <person name="Sood P."/>
        </authorList>
    </citation>
    <scope>NUCLEOTIDE SEQUENCE [LARGE SCALE GENOMIC DNA]</scope>
    <source>
        <strain evidence="2">WM001</strain>
    </source>
</reference>
<sequence length="139" mass="15947">MPKHLLKNRDEVSPYSKSQAKNSLLSRISICSKKPKSALTRGHTMASRNEESMTTLIKIEREYVRELIKSPIKQTSKSTLLTNKNKHKLISPNKTKAPKNRFESLTACDFLPCTHIKKKPSESKRLKISFTPDILNRKK</sequence>
<evidence type="ECO:0000313" key="3">
    <source>
        <dbReference type="Proteomes" id="UP000187209"/>
    </source>
</evidence>
<gene>
    <name evidence="2" type="ORF">SteCoe_9966</name>
</gene>
<comment type="caution">
    <text evidence="2">The sequence shown here is derived from an EMBL/GenBank/DDBJ whole genome shotgun (WGS) entry which is preliminary data.</text>
</comment>
<dbReference type="AlphaFoldDB" id="A0A1R2CGJ7"/>
<evidence type="ECO:0000256" key="1">
    <source>
        <dbReference type="SAM" id="MobiDB-lite"/>
    </source>
</evidence>
<evidence type="ECO:0000313" key="2">
    <source>
        <dbReference type="EMBL" id="OMJ88148.1"/>
    </source>
</evidence>
<keyword evidence="3" id="KW-1185">Reference proteome</keyword>
<feature type="region of interest" description="Disordered" evidence="1">
    <location>
        <begin position="78"/>
        <end position="97"/>
    </location>
</feature>
<dbReference type="EMBL" id="MPUH01000158">
    <property type="protein sequence ID" value="OMJ88148.1"/>
    <property type="molecule type" value="Genomic_DNA"/>
</dbReference>
<protein>
    <submittedName>
        <fullName evidence="2">Uncharacterized protein</fullName>
    </submittedName>
</protein>
<organism evidence="2 3">
    <name type="scientific">Stentor coeruleus</name>
    <dbReference type="NCBI Taxonomy" id="5963"/>
    <lineage>
        <taxon>Eukaryota</taxon>
        <taxon>Sar</taxon>
        <taxon>Alveolata</taxon>
        <taxon>Ciliophora</taxon>
        <taxon>Postciliodesmatophora</taxon>
        <taxon>Heterotrichea</taxon>
        <taxon>Heterotrichida</taxon>
        <taxon>Stentoridae</taxon>
        <taxon>Stentor</taxon>
    </lineage>
</organism>
<dbReference type="Proteomes" id="UP000187209">
    <property type="component" value="Unassembled WGS sequence"/>
</dbReference>
<proteinExistence type="predicted"/>